<evidence type="ECO:0000259" key="4">
    <source>
        <dbReference type="Pfam" id="PF05193"/>
    </source>
</evidence>
<proteinExistence type="inferred from homology"/>
<dbReference type="AlphaFoldDB" id="A0A4R2BHS8"/>
<dbReference type="FunFam" id="3.30.830.10:FF:000008">
    <property type="entry name" value="Mitochondrial-processing peptidase subunit beta"/>
    <property type="match status" value="1"/>
</dbReference>
<dbReference type="Pfam" id="PF05193">
    <property type="entry name" value="Peptidase_M16_C"/>
    <property type="match status" value="1"/>
</dbReference>
<dbReference type="GO" id="GO:0006508">
    <property type="term" value="P:proteolysis"/>
    <property type="evidence" value="ECO:0007669"/>
    <property type="project" value="InterPro"/>
</dbReference>
<sequence>MKSEFYTKKQNNNLHFGKSNKNEIYLGIAGIVLATGSRGGIYLIKKYTCQNGVRIVLEQIPTVRSVAIGVWIGTGSRNEVPGNNGISHFLEHMFFKGTKTRSAREIAESFDSIGGQVNAFTSKEYTCYYAKVLDTHSQYALEILADMFFNSTFVSEELDKEKNVVYEEIKMYEDTPDDIVHDLLSKAIYNDHSLGYPILGTEETLTTFTGDTLNHYMHDTYTPENVVISIAGNVPETFITNVEKLFGAYEAGKEEIQYHKPSFHSNRVSRKKETEQAHLCIGFEGLQIGHQDIYSLIVLNNVLGGSMSSRLFQEVREQRGLAYSVFSYHSAYRDSGVVTIYGGTGAKQLDVLYETIQDTLAKLKQEGITDKELNNSKEQLKGSLMLSLESTNSRMSRNGKNELLLGRHRSLDEIVEQIDDVTKDSVNGLTNSIFTENYSVALISPDGELPNS</sequence>
<dbReference type="Gene3D" id="3.30.830.10">
    <property type="entry name" value="Metalloenzyme, LuxS/M16 peptidase-like"/>
    <property type="match status" value="2"/>
</dbReference>
<dbReference type="Proteomes" id="UP000295689">
    <property type="component" value="Unassembled WGS sequence"/>
</dbReference>
<accession>A0A4R2BHS8</accession>
<comment type="caution">
    <text evidence="5">The sequence shown here is derived from an EMBL/GenBank/DDBJ whole genome shotgun (WGS) entry which is preliminary data.</text>
</comment>
<comment type="similarity">
    <text evidence="1 2">Belongs to the peptidase M16 family.</text>
</comment>
<dbReference type="SUPFAM" id="SSF63411">
    <property type="entry name" value="LuxS/MPP-like metallohydrolase"/>
    <property type="match status" value="2"/>
</dbReference>
<dbReference type="GO" id="GO:0004222">
    <property type="term" value="F:metalloendopeptidase activity"/>
    <property type="evidence" value="ECO:0007669"/>
    <property type="project" value="InterPro"/>
</dbReference>
<evidence type="ECO:0000256" key="2">
    <source>
        <dbReference type="RuleBase" id="RU004447"/>
    </source>
</evidence>
<evidence type="ECO:0000259" key="3">
    <source>
        <dbReference type="Pfam" id="PF00675"/>
    </source>
</evidence>
<dbReference type="InterPro" id="IPR050361">
    <property type="entry name" value="MPP/UQCRC_Complex"/>
</dbReference>
<gene>
    <name evidence="5" type="ORF">EV146_105226</name>
</gene>
<feature type="domain" description="Peptidase M16 N-terminal" evidence="3">
    <location>
        <begin position="54"/>
        <end position="201"/>
    </location>
</feature>
<dbReference type="InterPro" id="IPR011249">
    <property type="entry name" value="Metalloenz_LuxS/M16"/>
</dbReference>
<dbReference type="InterPro" id="IPR007863">
    <property type="entry name" value="Peptidase_M16_C"/>
</dbReference>
<evidence type="ECO:0000313" key="5">
    <source>
        <dbReference type="EMBL" id="TCN25569.1"/>
    </source>
</evidence>
<dbReference type="Pfam" id="PF00675">
    <property type="entry name" value="Peptidase_M16"/>
    <property type="match status" value="1"/>
</dbReference>
<evidence type="ECO:0000256" key="1">
    <source>
        <dbReference type="ARBA" id="ARBA00007261"/>
    </source>
</evidence>
<dbReference type="GO" id="GO:0046872">
    <property type="term" value="F:metal ion binding"/>
    <property type="evidence" value="ECO:0007669"/>
    <property type="project" value="InterPro"/>
</dbReference>
<dbReference type="PROSITE" id="PS00143">
    <property type="entry name" value="INSULINASE"/>
    <property type="match status" value="1"/>
</dbReference>
<keyword evidence="6" id="KW-1185">Reference proteome</keyword>
<protein>
    <submittedName>
        <fullName evidence="5">Putative Zn-dependent peptidase</fullName>
    </submittedName>
</protein>
<dbReference type="InterPro" id="IPR001431">
    <property type="entry name" value="Pept_M16_Zn_BS"/>
</dbReference>
<dbReference type="PANTHER" id="PTHR11851:SF49">
    <property type="entry name" value="MITOCHONDRIAL-PROCESSING PEPTIDASE SUBUNIT ALPHA"/>
    <property type="match status" value="1"/>
</dbReference>
<organism evidence="5 6">
    <name type="scientific">Mesobacillus foraminis</name>
    <dbReference type="NCBI Taxonomy" id="279826"/>
    <lineage>
        <taxon>Bacteria</taxon>
        <taxon>Bacillati</taxon>
        <taxon>Bacillota</taxon>
        <taxon>Bacilli</taxon>
        <taxon>Bacillales</taxon>
        <taxon>Bacillaceae</taxon>
        <taxon>Mesobacillus</taxon>
    </lineage>
</organism>
<evidence type="ECO:0000313" key="6">
    <source>
        <dbReference type="Proteomes" id="UP000295689"/>
    </source>
</evidence>
<dbReference type="InterPro" id="IPR011765">
    <property type="entry name" value="Pept_M16_N"/>
</dbReference>
<dbReference type="EMBL" id="SLVV01000005">
    <property type="protein sequence ID" value="TCN25569.1"/>
    <property type="molecule type" value="Genomic_DNA"/>
</dbReference>
<dbReference type="PANTHER" id="PTHR11851">
    <property type="entry name" value="METALLOPROTEASE"/>
    <property type="match status" value="1"/>
</dbReference>
<name>A0A4R2BHS8_9BACI</name>
<reference evidence="5 6" key="1">
    <citation type="journal article" date="2015" name="Stand. Genomic Sci.">
        <title>Genomic Encyclopedia of Bacterial and Archaeal Type Strains, Phase III: the genomes of soil and plant-associated and newly described type strains.</title>
        <authorList>
            <person name="Whitman W.B."/>
            <person name="Woyke T."/>
            <person name="Klenk H.P."/>
            <person name="Zhou Y."/>
            <person name="Lilburn T.G."/>
            <person name="Beck B.J."/>
            <person name="De Vos P."/>
            <person name="Vandamme P."/>
            <person name="Eisen J.A."/>
            <person name="Garrity G."/>
            <person name="Hugenholtz P."/>
            <person name="Kyrpides N.C."/>
        </authorList>
    </citation>
    <scope>NUCLEOTIDE SEQUENCE [LARGE SCALE GENOMIC DNA]</scope>
    <source>
        <strain evidence="5 6">CV53</strain>
    </source>
</reference>
<feature type="domain" description="Peptidase M16 C-terminal" evidence="4">
    <location>
        <begin position="208"/>
        <end position="380"/>
    </location>
</feature>